<protein>
    <submittedName>
        <fullName evidence="8">Putative flippase GtrA (Transmembrane translocase of bactoprenol-linked glucose)</fullName>
    </submittedName>
</protein>
<keyword evidence="3 6" id="KW-0812">Transmembrane</keyword>
<evidence type="ECO:0000259" key="7">
    <source>
        <dbReference type="Pfam" id="PF04138"/>
    </source>
</evidence>
<keyword evidence="4 6" id="KW-1133">Transmembrane helix</keyword>
<feature type="transmembrane region" description="Helical" evidence="6">
    <location>
        <begin position="12"/>
        <end position="32"/>
    </location>
</feature>
<keyword evidence="5 6" id="KW-0472">Membrane</keyword>
<evidence type="ECO:0000256" key="6">
    <source>
        <dbReference type="SAM" id="Phobius"/>
    </source>
</evidence>
<dbReference type="InterPro" id="IPR051401">
    <property type="entry name" value="GtrA_CellWall_Glycosyl"/>
</dbReference>
<feature type="transmembrane region" description="Helical" evidence="6">
    <location>
        <begin position="110"/>
        <end position="128"/>
    </location>
</feature>
<dbReference type="RefSeq" id="WP_176968311.1">
    <property type="nucleotide sequence ID" value="NZ_FNPV01000004.1"/>
</dbReference>
<dbReference type="GO" id="GO:0000271">
    <property type="term" value="P:polysaccharide biosynthetic process"/>
    <property type="evidence" value="ECO:0007669"/>
    <property type="project" value="InterPro"/>
</dbReference>
<dbReference type="EMBL" id="FNPV01000004">
    <property type="protein sequence ID" value="SDY77069.1"/>
    <property type="molecule type" value="Genomic_DNA"/>
</dbReference>
<evidence type="ECO:0000256" key="1">
    <source>
        <dbReference type="ARBA" id="ARBA00004141"/>
    </source>
</evidence>
<keyword evidence="9" id="KW-1185">Reference proteome</keyword>
<dbReference type="GO" id="GO:0005886">
    <property type="term" value="C:plasma membrane"/>
    <property type="evidence" value="ECO:0007669"/>
    <property type="project" value="TreeGrafter"/>
</dbReference>
<accession>A0A1H3MLX1</accession>
<evidence type="ECO:0000313" key="9">
    <source>
        <dbReference type="Proteomes" id="UP000199230"/>
    </source>
</evidence>
<evidence type="ECO:0000256" key="4">
    <source>
        <dbReference type="ARBA" id="ARBA00022989"/>
    </source>
</evidence>
<evidence type="ECO:0000313" key="8">
    <source>
        <dbReference type="EMBL" id="SDY77069.1"/>
    </source>
</evidence>
<evidence type="ECO:0000256" key="2">
    <source>
        <dbReference type="ARBA" id="ARBA00009399"/>
    </source>
</evidence>
<reference evidence="8 9" key="1">
    <citation type="submission" date="2016-10" db="EMBL/GenBank/DDBJ databases">
        <authorList>
            <person name="de Groot N.N."/>
        </authorList>
    </citation>
    <scope>NUCLEOTIDE SEQUENCE [LARGE SCALE GENOMIC DNA]</scope>
    <source>
        <strain evidence="8 9">APO</strain>
    </source>
</reference>
<sequence length="135" mass="15626">MSLEEKIRHYSLYIIFGVITTVVNLVVFRIFLEVGLHYTVSATIAFVIAVLTAYYTNKTWVFGSQTKGVKNVWKELVSFFSARIFTYFVDIAGLLLLVEALRQDPFLSKLLMNIVVVILNYILSRWVVFKAKQEY</sequence>
<dbReference type="PANTHER" id="PTHR38459">
    <property type="entry name" value="PROPHAGE BACTOPRENOL-LINKED GLUCOSE TRANSLOCASE HOMOLOG"/>
    <property type="match status" value="1"/>
</dbReference>
<feature type="domain" description="GtrA/DPMS transmembrane" evidence="7">
    <location>
        <begin position="13"/>
        <end position="129"/>
    </location>
</feature>
<dbReference type="Pfam" id="PF04138">
    <property type="entry name" value="GtrA_DPMS_TM"/>
    <property type="match status" value="1"/>
</dbReference>
<dbReference type="STRING" id="159292.SAMN05192546_104173"/>
<organism evidence="8 9">
    <name type="scientific">Tindallia californiensis</name>
    <dbReference type="NCBI Taxonomy" id="159292"/>
    <lineage>
        <taxon>Bacteria</taxon>
        <taxon>Bacillati</taxon>
        <taxon>Bacillota</taxon>
        <taxon>Clostridia</taxon>
        <taxon>Peptostreptococcales</taxon>
        <taxon>Tindalliaceae</taxon>
        <taxon>Tindallia</taxon>
    </lineage>
</organism>
<dbReference type="PANTHER" id="PTHR38459:SF5">
    <property type="entry name" value="CELL WALL TEICHOIC ACID GLYCOSYLATION PROTEIN GTCA"/>
    <property type="match status" value="1"/>
</dbReference>
<feature type="transmembrane region" description="Helical" evidence="6">
    <location>
        <begin position="38"/>
        <end position="55"/>
    </location>
</feature>
<comment type="similarity">
    <text evidence="2">Belongs to the GtrA family.</text>
</comment>
<dbReference type="Proteomes" id="UP000199230">
    <property type="component" value="Unassembled WGS sequence"/>
</dbReference>
<proteinExistence type="inferred from homology"/>
<name>A0A1H3MLX1_9FIRM</name>
<gene>
    <name evidence="8" type="ORF">SAMN05192546_104173</name>
</gene>
<feature type="transmembrane region" description="Helical" evidence="6">
    <location>
        <begin position="76"/>
        <end position="98"/>
    </location>
</feature>
<evidence type="ECO:0000256" key="3">
    <source>
        <dbReference type="ARBA" id="ARBA00022692"/>
    </source>
</evidence>
<comment type="subcellular location">
    <subcellularLocation>
        <location evidence="1">Membrane</location>
        <topology evidence="1">Multi-pass membrane protein</topology>
    </subcellularLocation>
</comment>
<dbReference type="InterPro" id="IPR007267">
    <property type="entry name" value="GtrA_DPMS_TM"/>
</dbReference>
<evidence type="ECO:0000256" key="5">
    <source>
        <dbReference type="ARBA" id="ARBA00023136"/>
    </source>
</evidence>
<dbReference type="AlphaFoldDB" id="A0A1H3MLX1"/>